<keyword evidence="1" id="KW-0547">Nucleotide-binding</keyword>
<dbReference type="Gene3D" id="2.60.34.10">
    <property type="entry name" value="Substrate Binding Domain Of DNAk, Chain A, domain 1"/>
    <property type="match status" value="1"/>
</dbReference>
<dbReference type="SUPFAM" id="SSF100934">
    <property type="entry name" value="Heat shock protein 70kD (HSP70), C-terminal subdomain"/>
    <property type="match status" value="1"/>
</dbReference>
<dbReference type="InterPro" id="IPR029047">
    <property type="entry name" value="HSP70_peptide-bd_sf"/>
</dbReference>
<dbReference type="InterPro" id="IPR013126">
    <property type="entry name" value="Hsp_70_fam"/>
</dbReference>
<keyword evidence="5" id="KW-1133">Transmembrane helix</keyword>
<dbReference type="InterPro" id="IPR029048">
    <property type="entry name" value="HSP70_C_sf"/>
</dbReference>
<keyword evidence="2" id="KW-0067">ATP-binding</keyword>
<keyword evidence="5" id="KW-0812">Transmembrane</keyword>
<dbReference type="Proteomes" id="UP000824890">
    <property type="component" value="Unassembled WGS sequence"/>
</dbReference>
<feature type="transmembrane region" description="Helical" evidence="5">
    <location>
        <begin position="816"/>
        <end position="838"/>
    </location>
</feature>
<dbReference type="HAMAP" id="MF_00332">
    <property type="entry name" value="DnaK"/>
    <property type="match status" value="1"/>
</dbReference>
<dbReference type="InterPro" id="IPR043129">
    <property type="entry name" value="ATPase_NBD"/>
</dbReference>
<dbReference type="Gene3D" id="1.20.1270.10">
    <property type="match status" value="1"/>
</dbReference>
<keyword evidence="7" id="KW-1185">Reference proteome</keyword>
<feature type="region of interest" description="Disordered" evidence="4">
    <location>
        <begin position="672"/>
        <end position="707"/>
    </location>
</feature>
<dbReference type="PROSITE" id="PS00297">
    <property type="entry name" value="HSP70_1"/>
    <property type="match status" value="1"/>
</dbReference>
<proteinExistence type="inferred from homology"/>
<keyword evidence="3" id="KW-0175">Coiled coil</keyword>
<feature type="compositionally biased region" description="Gly residues" evidence="4">
    <location>
        <begin position="677"/>
        <end position="689"/>
    </location>
</feature>
<evidence type="ECO:0000256" key="3">
    <source>
        <dbReference type="SAM" id="Coils"/>
    </source>
</evidence>
<feature type="transmembrane region" description="Helical" evidence="5">
    <location>
        <begin position="940"/>
        <end position="961"/>
    </location>
</feature>
<dbReference type="SUPFAM" id="SSF53067">
    <property type="entry name" value="Actin-like ATPase domain"/>
    <property type="match status" value="2"/>
</dbReference>
<dbReference type="SUPFAM" id="SSF100920">
    <property type="entry name" value="Heat shock protein 70kD (HSP70), peptide-binding domain"/>
    <property type="match status" value="1"/>
</dbReference>
<dbReference type="Pfam" id="PF00012">
    <property type="entry name" value="HSP70"/>
    <property type="match status" value="1"/>
</dbReference>
<dbReference type="Gene3D" id="1.20.1110.10">
    <property type="entry name" value="Calcium-transporting ATPase, transmembrane domain"/>
    <property type="match status" value="1"/>
</dbReference>
<dbReference type="NCBIfam" id="NF001413">
    <property type="entry name" value="PRK00290.1"/>
    <property type="match status" value="1"/>
</dbReference>
<dbReference type="PROSITE" id="PS00329">
    <property type="entry name" value="HSP70_2"/>
    <property type="match status" value="1"/>
</dbReference>
<dbReference type="Gene3D" id="3.90.640.10">
    <property type="entry name" value="Actin, Chain A, domain 4"/>
    <property type="match status" value="1"/>
</dbReference>
<feature type="coiled-coil region" evidence="3">
    <location>
        <begin position="321"/>
        <end position="348"/>
    </location>
</feature>
<comment type="caution">
    <text evidence="6">The sequence shown here is derived from an EMBL/GenBank/DDBJ whole genome shotgun (WGS) entry which is preliminary data.</text>
</comment>
<dbReference type="NCBIfam" id="TIGR02350">
    <property type="entry name" value="prok_dnaK"/>
    <property type="match status" value="1"/>
</dbReference>
<evidence type="ECO:0000256" key="4">
    <source>
        <dbReference type="SAM" id="MobiDB-lite"/>
    </source>
</evidence>
<sequence length="1005" mass="108866">MASSAAQIHVLGGIGFATTSSKRNLNAKPSSIPRSAFFGTRTGPLSTPTSTFLRINTRNSPGGSRYAAGPVRVVNEKVVGIDLGTTNSAVAAMEGGKPTIVTNAEGQRTTPSVVAYTKSGDRLVGQIAKRQAVVNPENTFFSVKRFIGRRMNEVDEEAKQVSYRVVKDENGNVKLECPAIRKQFAAEEISAQVLRKLVDDASRFLNEKVTKAVVTVPAYFNDSQRTATKDAGRIAGLEVLRIINEPTAASLAYGFERKSNETILVFDLGGGTFDVSVLEVGDGVFEVLSTSGDTHLGGDDFDKRVVDSLASNFKKDEGIDLLKDKQALQRLTEAAEKAKIELSSLTQTNMSLPFITATADGPKHIETTLTRAKFEELCSDLLDRCKTPVENSLRDAKLSFKDIDEVILVGGSTRIPAVQEVVRKLTGKEPNVTVNPDEVVALGAAVQAGVLAGDVSDIVLLDVTPLSIGLETLGGVMTKIIPRNSTLPTSKSEVFSTAADGQTSVEINVLQGEREFVRDNKSLGSFRLDGIPPAPRGVPQIEVKFDIDANGILSVSASDKGTGKKQDITITGASTLPKDEVEQMVQEAERFAKDDKEKRDAIDTKNQADSVVYQTEKQLKELGEKIPGEVKEKVEAKLQELKDKIGSGSTQEIKDTMAALNQEVMQIGQSMYNQPGAGAGAGSSTGGEGDSSADSSSSKGGDDKLRSPCAGEVAARRSCLSVYADEMENSSMCCSKLPNAYDDFKNTQSTSLERLIKKADGFAEVFPEHKYENVTVAGPNDAARGVFDIVLTEPGLSVIISAVLTSRAIFQRMKNYTFGFMFIALLWEFDFTPFIAILNNGAIMTISKDNVKPSPQPDSWKLIEIFSTGVMFRGYQALMTVVFFWAMIDTDIFSNMFGVRPLSQRPEQIMAALYLQVSISGQALIFVTRSRSWSYVESPGLLLLGAFVIAQLVATLIAVYANWSFARIEGADWGWAGVIWLYSLAMYIPLDLLKFFIRYVLSGKA</sequence>
<accession>A0ABQ7Y533</accession>
<evidence type="ECO:0000256" key="1">
    <source>
        <dbReference type="ARBA" id="ARBA00022741"/>
    </source>
</evidence>
<name>A0ABQ7Y533_BRANA</name>
<protein>
    <submittedName>
        <fullName evidence="6">Uncharacterized protein</fullName>
    </submittedName>
</protein>
<reference evidence="6 7" key="1">
    <citation type="submission" date="2021-05" db="EMBL/GenBank/DDBJ databases">
        <title>Genome Assembly of Synthetic Allotetraploid Brassica napus Reveals Homoeologous Exchanges between Subgenomes.</title>
        <authorList>
            <person name="Davis J.T."/>
        </authorList>
    </citation>
    <scope>NUCLEOTIDE SEQUENCE [LARGE SCALE GENOMIC DNA]</scope>
    <source>
        <strain evidence="7">cv. Da-Ae</strain>
        <tissue evidence="6">Seedling</tissue>
    </source>
</reference>
<dbReference type="Gene3D" id="3.30.420.40">
    <property type="match status" value="2"/>
</dbReference>
<dbReference type="PANTHER" id="PTHR19375">
    <property type="entry name" value="HEAT SHOCK PROTEIN 70KDA"/>
    <property type="match status" value="1"/>
</dbReference>
<dbReference type="PRINTS" id="PR00301">
    <property type="entry name" value="HEATSHOCK70"/>
</dbReference>
<keyword evidence="5" id="KW-0472">Membrane</keyword>
<dbReference type="CDD" id="cd10234">
    <property type="entry name" value="ASKHA_NBD_HSP70_DnaK-like"/>
    <property type="match status" value="1"/>
</dbReference>
<dbReference type="InterPro" id="IPR012725">
    <property type="entry name" value="Chaperone_DnaK"/>
</dbReference>
<dbReference type="EMBL" id="JAGKQM010000018">
    <property type="protein sequence ID" value="KAH0863303.1"/>
    <property type="molecule type" value="Genomic_DNA"/>
</dbReference>
<evidence type="ECO:0000256" key="5">
    <source>
        <dbReference type="SAM" id="Phobius"/>
    </source>
</evidence>
<dbReference type="InterPro" id="IPR018181">
    <property type="entry name" value="Heat_shock_70_CS"/>
</dbReference>
<feature type="transmembrane region" description="Helical" evidence="5">
    <location>
        <begin position="973"/>
        <end position="997"/>
    </location>
</feature>
<dbReference type="InterPro" id="IPR023298">
    <property type="entry name" value="ATPase_P-typ_TM_dom_sf"/>
</dbReference>
<dbReference type="SUPFAM" id="SSF81665">
    <property type="entry name" value="Calcium ATPase, transmembrane domain M"/>
    <property type="match status" value="1"/>
</dbReference>
<dbReference type="PROSITE" id="PS01036">
    <property type="entry name" value="HSP70_3"/>
    <property type="match status" value="1"/>
</dbReference>
<evidence type="ECO:0000313" key="7">
    <source>
        <dbReference type="Proteomes" id="UP000824890"/>
    </source>
</evidence>
<feature type="compositionally biased region" description="Low complexity" evidence="4">
    <location>
        <begin position="690"/>
        <end position="699"/>
    </location>
</feature>
<feature type="transmembrane region" description="Helical" evidence="5">
    <location>
        <begin position="908"/>
        <end position="928"/>
    </location>
</feature>
<organism evidence="6 7">
    <name type="scientific">Brassica napus</name>
    <name type="common">Rape</name>
    <dbReference type="NCBI Taxonomy" id="3708"/>
    <lineage>
        <taxon>Eukaryota</taxon>
        <taxon>Viridiplantae</taxon>
        <taxon>Streptophyta</taxon>
        <taxon>Embryophyta</taxon>
        <taxon>Tracheophyta</taxon>
        <taxon>Spermatophyta</taxon>
        <taxon>Magnoliopsida</taxon>
        <taxon>eudicotyledons</taxon>
        <taxon>Gunneridae</taxon>
        <taxon>Pentapetalae</taxon>
        <taxon>rosids</taxon>
        <taxon>malvids</taxon>
        <taxon>Brassicales</taxon>
        <taxon>Brassicaceae</taxon>
        <taxon>Brassiceae</taxon>
        <taxon>Brassica</taxon>
    </lineage>
</organism>
<evidence type="ECO:0000256" key="2">
    <source>
        <dbReference type="ARBA" id="ARBA00022840"/>
    </source>
</evidence>
<evidence type="ECO:0000313" key="6">
    <source>
        <dbReference type="EMBL" id="KAH0863303.1"/>
    </source>
</evidence>
<feature type="transmembrane region" description="Helical" evidence="5">
    <location>
        <begin position="870"/>
        <end position="888"/>
    </location>
</feature>
<gene>
    <name evidence="6" type="ORF">HID58_080514</name>
</gene>